<evidence type="ECO:0000313" key="2">
    <source>
        <dbReference type="EMBL" id="KAL3640411.1"/>
    </source>
</evidence>
<dbReference type="InterPro" id="IPR050796">
    <property type="entry name" value="SCF_F-box_component"/>
</dbReference>
<protein>
    <recommendedName>
        <fullName evidence="1">F-box domain-containing protein</fullName>
    </recommendedName>
</protein>
<dbReference type="PROSITE" id="PS50181">
    <property type="entry name" value="FBOX"/>
    <property type="match status" value="1"/>
</dbReference>
<dbReference type="AlphaFoldDB" id="A0ABD3DFJ9"/>
<dbReference type="PANTHER" id="PTHR31672">
    <property type="entry name" value="BNACNNG10540D PROTEIN"/>
    <property type="match status" value="1"/>
</dbReference>
<name>A0ABD3DFJ9_9LAMI</name>
<dbReference type="SUPFAM" id="SSF81383">
    <property type="entry name" value="F-box domain"/>
    <property type="match status" value="1"/>
</dbReference>
<dbReference type="InterPro" id="IPR036047">
    <property type="entry name" value="F-box-like_dom_sf"/>
</dbReference>
<dbReference type="InterPro" id="IPR006527">
    <property type="entry name" value="F-box-assoc_dom_typ1"/>
</dbReference>
<dbReference type="Pfam" id="PF00646">
    <property type="entry name" value="F-box"/>
    <property type="match status" value="1"/>
</dbReference>
<evidence type="ECO:0000313" key="3">
    <source>
        <dbReference type="Proteomes" id="UP001632038"/>
    </source>
</evidence>
<dbReference type="InterPro" id="IPR017451">
    <property type="entry name" value="F-box-assoc_interact_dom"/>
</dbReference>
<dbReference type="EMBL" id="JAVIJP010000017">
    <property type="protein sequence ID" value="KAL3640411.1"/>
    <property type="molecule type" value="Genomic_DNA"/>
</dbReference>
<reference evidence="3" key="1">
    <citation type="journal article" date="2024" name="IScience">
        <title>Strigolactones Initiate the Formation of Haustorium-like Structures in Castilleja.</title>
        <authorList>
            <person name="Buerger M."/>
            <person name="Peterson D."/>
            <person name="Chory J."/>
        </authorList>
    </citation>
    <scope>NUCLEOTIDE SEQUENCE [LARGE SCALE GENOMIC DNA]</scope>
</reference>
<dbReference type="InterPro" id="IPR001810">
    <property type="entry name" value="F-box_dom"/>
</dbReference>
<dbReference type="Pfam" id="PF07734">
    <property type="entry name" value="FBA_1"/>
    <property type="match status" value="1"/>
</dbReference>
<sequence>MRRKSCKISKSSMVSLPDDVMTEIMFRLPIKSIIMCKCTCKALRDLISSNDFVNLHYARAKPCILLANHVGYEYVSRFMYLIEPSNMNGMSCISDDYCVCYVDDPSKGVNMKLDTKLELPVYDDKIVGDNGDYVIVNACNGFLCFHRGPQTYIVCNPFTNEYIKVPSPINYDGWTDVSRGFGFCPKTKQYKVVRWLESMDRKIPVIAEIHTLKVHKRWRTLVDTPHTINFRSIEPPMYANGFIFWVYRDSPRSYCVLSFDLEVERFRSLPKPPIDSRYTEIRMEMIGDRPSLCARPSQFKIDIWIIDDFGGVSEHWSKYASIDIINKIIIYESKRQKWRSFKIYQNKLEVKTTVYTPSFFSLKDAVPGANVKSIDWFRIAWKEEVSSFQEEVQYQIFISTLWCH</sequence>
<dbReference type="NCBIfam" id="TIGR01640">
    <property type="entry name" value="F_box_assoc_1"/>
    <property type="match status" value="1"/>
</dbReference>
<keyword evidence="3" id="KW-1185">Reference proteome</keyword>
<dbReference type="Proteomes" id="UP001632038">
    <property type="component" value="Unassembled WGS sequence"/>
</dbReference>
<evidence type="ECO:0000259" key="1">
    <source>
        <dbReference type="PROSITE" id="PS50181"/>
    </source>
</evidence>
<dbReference type="Gene3D" id="1.20.1280.50">
    <property type="match status" value="1"/>
</dbReference>
<organism evidence="2 3">
    <name type="scientific">Castilleja foliolosa</name>
    <dbReference type="NCBI Taxonomy" id="1961234"/>
    <lineage>
        <taxon>Eukaryota</taxon>
        <taxon>Viridiplantae</taxon>
        <taxon>Streptophyta</taxon>
        <taxon>Embryophyta</taxon>
        <taxon>Tracheophyta</taxon>
        <taxon>Spermatophyta</taxon>
        <taxon>Magnoliopsida</taxon>
        <taxon>eudicotyledons</taxon>
        <taxon>Gunneridae</taxon>
        <taxon>Pentapetalae</taxon>
        <taxon>asterids</taxon>
        <taxon>lamiids</taxon>
        <taxon>Lamiales</taxon>
        <taxon>Orobanchaceae</taxon>
        <taxon>Pedicularideae</taxon>
        <taxon>Castillejinae</taxon>
        <taxon>Castilleja</taxon>
    </lineage>
</organism>
<feature type="domain" description="F-box" evidence="1">
    <location>
        <begin position="10"/>
        <end position="60"/>
    </location>
</feature>
<dbReference type="CDD" id="cd22157">
    <property type="entry name" value="F-box_AtFBW1-like"/>
    <property type="match status" value="1"/>
</dbReference>
<dbReference type="SMART" id="SM00256">
    <property type="entry name" value="FBOX"/>
    <property type="match status" value="1"/>
</dbReference>
<accession>A0ABD3DFJ9</accession>
<gene>
    <name evidence="2" type="ORF">CASFOL_015379</name>
</gene>
<proteinExistence type="predicted"/>
<dbReference type="PANTHER" id="PTHR31672:SF13">
    <property type="entry name" value="F-BOX PROTEIN CPR30-LIKE"/>
    <property type="match status" value="1"/>
</dbReference>
<comment type="caution">
    <text evidence="2">The sequence shown here is derived from an EMBL/GenBank/DDBJ whole genome shotgun (WGS) entry which is preliminary data.</text>
</comment>